<keyword evidence="7" id="KW-1185">Reference proteome</keyword>
<dbReference type="SUPFAM" id="SSF50814">
    <property type="entry name" value="Lipocalins"/>
    <property type="match status" value="1"/>
</dbReference>
<keyword evidence="4" id="KW-0325">Glycoprotein</keyword>
<organism evidence="6 7">
    <name type="scientific">Muraenolepis orangiensis</name>
    <name type="common">Patagonian moray cod</name>
    <dbReference type="NCBI Taxonomy" id="630683"/>
    <lineage>
        <taxon>Eukaryota</taxon>
        <taxon>Metazoa</taxon>
        <taxon>Chordata</taxon>
        <taxon>Craniata</taxon>
        <taxon>Vertebrata</taxon>
        <taxon>Euteleostomi</taxon>
        <taxon>Actinopterygii</taxon>
        <taxon>Neopterygii</taxon>
        <taxon>Teleostei</taxon>
        <taxon>Neoteleostei</taxon>
        <taxon>Acanthomorphata</taxon>
        <taxon>Zeiogadaria</taxon>
        <taxon>Gadariae</taxon>
        <taxon>Gadiformes</taxon>
        <taxon>Muraenolepidoidei</taxon>
        <taxon>Muraenolepididae</taxon>
        <taxon>Muraenolepis</taxon>
    </lineage>
</organism>
<sequence length="264" mass="29058">MARPNLAPGLILAALALAGLGVASPLDCDELIKPLVDHASTLGKWIYYAGAYDKEESFAKFENITSSWLLLSDLSDGRPKTLEYADKLNGQCLYGKSNLTTVGNMTLGEFTYDNQTHVHEGQHLETCPDCLLWEDKSLGSAGTKHLYIFTRTGNLTLPQLEVFKQQAACLKVTAGVHLASHKDTYDNQTHVHEGQHLETCPDCLLWEEKRLGSAGTKHLYIFTRTGNLTLPQLEVFKQQAACLKVTAGVHLASHKGEMSFPRSS</sequence>
<dbReference type="Proteomes" id="UP001148018">
    <property type="component" value="Unassembled WGS sequence"/>
</dbReference>
<evidence type="ECO:0000256" key="2">
    <source>
        <dbReference type="ARBA" id="ARBA00022525"/>
    </source>
</evidence>
<dbReference type="PANTHER" id="PTHR11967">
    <property type="entry name" value="ALPHA-1-ACID GLYCOPROTEIN"/>
    <property type="match status" value="1"/>
</dbReference>
<accession>A0A9Q0DJH4</accession>
<evidence type="ECO:0000256" key="5">
    <source>
        <dbReference type="SAM" id="SignalP"/>
    </source>
</evidence>
<comment type="caution">
    <text evidence="6">The sequence shown here is derived from an EMBL/GenBank/DDBJ whole genome shotgun (WGS) entry which is preliminary data.</text>
</comment>
<evidence type="ECO:0000256" key="4">
    <source>
        <dbReference type="ARBA" id="ARBA00023180"/>
    </source>
</evidence>
<dbReference type="PANTHER" id="PTHR11967:SF2">
    <property type="entry name" value="ALPHA-1-ACID GLYCOPROTEIN 1"/>
    <property type="match status" value="1"/>
</dbReference>
<evidence type="ECO:0000256" key="3">
    <source>
        <dbReference type="ARBA" id="ARBA00022729"/>
    </source>
</evidence>
<dbReference type="InterPro" id="IPR012674">
    <property type="entry name" value="Calycin"/>
</dbReference>
<dbReference type="EMBL" id="JANIIK010000115">
    <property type="protein sequence ID" value="KAJ3589544.1"/>
    <property type="molecule type" value="Genomic_DNA"/>
</dbReference>
<gene>
    <name evidence="6" type="ORF">NHX12_010389</name>
</gene>
<protein>
    <recommendedName>
        <fullName evidence="8">Apolipoprotein M</fullName>
    </recommendedName>
</protein>
<dbReference type="Gene3D" id="2.40.128.20">
    <property type="match status" value="1"/>
</dbReference>
<dbReference type="AlphaFoldDB" id="A0A9Q0DJH4"/>
<keyword evidence="2" id="KW-0964">Secreted</keyword>
<feature type="chain" id="PRO_5040468111" description="Apolipoprotein M" evidence="5">
    <location>
        <begin position="24"/>
        <end position="264"/>
    </location>
</feature>
<evidence type="ECO:0008006" key="8">
    <source>
        <dbReference type="Google" id="ProtNLM"/>
    </source>
</evidence>
<comment type="subcellular location">
    <subcellularLocation>
        <location evidence="1">Secreted</location>
    </subcellularLocation>
</comment>
<evidence type="ECO:0000313" key="7">
    <source>
        <dbReference type="Proteomes" id="UP001148018"/>
    </source>
</evidence>
<evidence type="ECO:0000313" key="6">
    <source>
        <dbReference type="EMBL" id="KAJ3589544.1"/>
    </source>
</evidence>
<dbReference type="GO" id="GO:0005576">
    <property type="term" value="C:extracellular region"/>
    <property type="evidence" value="ECO:0007669"/>
    <property type="project" value="UniProtKB-SubCell"/>
</dbReference>
<reference evidence="6" key="1">
    <citation type="submission" date="2022-07" db="EMBL/GenBank/DDBJ databases">
        <title>Chromosome-level genome of Muraenolepis orangiensis.</title>
        <authorList>
            <person name="Kim J."/>
        </authorList>
    </citation>
    <scope>NUCLEOTIDE SEQUENCE</scope>
    <source>
        <strain evidence="6">KU_S4_2022</strain>
        <tissue evidence="6">Muscle</tissue>
    </source>
</reference>
<name>A0A9Q0DJH4_9TELE</name>
<evidence type="ECO:0000256" key="1">
    <source>
        <dbReference type="ARBA" id="ARBA00004613"/>
    </source>
</evidence>
<dbReference type="OrthoDB" id="8678705at2759"/>
<proteinExistence type="predicted"/>
<feature type="signal peptide" evidence="5">
    <location>
        <begin position="1"/>
        <end position="23"/>
    </location>
</feature>
<keyword evidence="3 5" id="KW-0732">Signal</keyword>